<protein>
    <submittedName>
        <fullName evidence="2">Uncharacterized protein</fullName>
    </submittedName>
</protein>
<dbReference type="HOGENOM" id="CLU_3359883_0_0_1"/>
<reference evidence="3" key="1">
    <citation type="journal article" date="2012" name="BMC Genomics">
        <title>Genome sequence of the necrotrophic fungus Penicillium digitatum, the main postharvest pathogen of citrus.</title>
        <authorList>
            <person name="Marcet-Houben M."/>
            <person name="Ballester A.-R."/>
            <person name="de la Fuente B."/>
            <person name="Harries E."/>
            <person name="Marcos J.F."/>
            <person name="Gonzalez-Candelas L."/>
            <person name="Gabaldon T."/>
        </authorList>
    </citation>
    <scope>NUCLEOTIDE SEQUENCE [LARGE SCALE GENOMIC DNA]</scope>
    <source>
        <strain evidence="3">PHI26 / CECT 20796</strain>
    </source>
</reference>
<keyword evidence="3" id="KW-1185">Reference proteome</keyword>
<evidence type="ECO:0000313" key="2">
    <source>
        <dbReference type="EMBL" id="EKV11425.1"/>
    </source>
</evidence>
<evidence type="ECO:0000313" key="3">
    <source>
        <dbReference type="Proteomes" id="UP000009882"/>
    </source>
</evidence>
<dbReference type="AlphaFoldDB" id="K9FP88"/>
<name>K9FP88_PEND2</name>
<dbReference type="Proteomes" id="UP000009882">
    <property type="component" value="Unassembled WGS sequence"/>
</dbReference>
<dbReference type="EMBL" id="AKCT01000205">
    <property type="protein sequence ID" value="EKV11425.1"/>
    <property type="molecule type" value="Genomic_DNA"/>
</dbReference>
<organism evidence="2 3">
    <name type="scientific">Penicillium digitatum (strain PHI26 / CECT 20796)</name>
    <name type="common">Green mold</name>
    <dbReference type="NCBI Taxonomy" id="1170229"/>
    <lineage>
        <taxon>Eukaryota</taxon>
        <taxon>Fungi</taxon>
        <taxon>Dikarya</taxon>
        <taxon>Ascomycota</taxon>
        <taxon>Pezizomycotina</taxon>
        <taxon>Eurotiomycetes</taxon>
        <taxon>Eurotiomycetidae</taxon>
        <taxon>Eurotiales</taxon>
        <taxon>Aspergillaceae</taxon>
        <taxon>Penicillium</taxon>
    </lineage>
</organism>
<sequence length="36" mass="3995">MGSTNLDIEQKVLAGSPATREERFNSYISPCPEKEP</sequence>
<evidence type="ECO:0000256" key="1">
    <source>
        <dbReference type="SAM" id="MobiDB-lite"/>
    </source>
</evidence>
<feature type="region of interest" description="Disordered" evidence="1">
    <location>
        <begin position="1"/>
        <end position="36"/>
    </location>
</feature>
<dbReference type="InParanoid" id="K9FP88"/>
<gene>
    <name evidence="2" type="ORF">PDIG_50620</name>
</gene>
<accession>K9FP88</accession>
<comment type="caution">
    <text evidence="2">The sequence shown here is derived from an EMBL/GenBank/DDBJ whole genome shotgun (WGS) entry which is preliminary data.</text>
</comment>
<proteinExistence type="predicted"/>